<dbReference type="Gene3D" id="2.30.39.10">
    <property type="entry name" value="Alpha-1-antitrypsin, domain 1"/>
    <property type="match status" value="1"/>
</dbReference>
<keyword evidence="4" id="KW-1185">Reference proteome</keyword>
<dbReference type="SMART" id="SM00093">
    <property type="entry name" value="SERPIN"/>
    <property type="match status" value="1"/>
</dbReference>
<dbReference type="AlphaFoldDB" id="A0A7K4M1Z7"/>
<evidence type="ECO:0000313" key="4">
    <source>
        <dbReference type="Proteomes" id="UP000534426"/>
    </source>
</evidence>
<dbReference type="Proteomes" id="UP000534426">
    <property type="component" value="Unassembled WGS sequence"/>
</dbReference>
<dbReference type="Pfam" id="PF00079">
    <property type="entry name" value="Serpin"/>
    <property type="match status" value="1"/>
</dbReference>
<organism evidence="3 4">
    <name type="scientific">Crypturellus undulatus</name>
    <dbReference type="NCBI Taxonomy" id="48396"/>
    <lineage>
        <taxon>Eukaryota</taxon>
        <taxon>Metazoa</taxon>
        <taxon>Chordata</taxon>
        <taxon>Craniata</taxon>
        <taxon>Vertebrata</taxon>
        <taxon>Euteleostomi</taxon>
        <taxon>Archelosauria</taxon>
        <taxon>Archosauria</taxon>
        <taxon>Dinosauria</taxon>
        <taxon>Saurischia</taxon>
        <taxon>Theropoda</taxon>
        <taxon>Coelurosauria</taxon>
        <taxon>Aves</taxon>
        <taxon>Palaeognathae</taxon>
        <taxon>Tinamiformes</taxon>
        <taxon>Tinamidae</taxon>
        <taxon>Crypturellus</taxon>
    </lineage>
</organism>
<dbReference type="InterPro" id="IPR000215">
    <property type="entry name" value="Serpin_fam"/>
</dbReference>
<dbReference type="PANTHER" id="PTHR11461">
    <property type="entry name" value="SERINE PROTEASE INHIBITOR, SERPIN"/>
    <property type="match status" value="1"/>
</dbReference>
<feature type="domain" description="Serpin" evidence="2">
    <location>
        <begin position="40"/>
        <end position="412"/>
    </location>
</feature>
<reference evidence="3 4" key="1">
    <citation type="submission" date="2019-09" db="EMBL/GenBank/DDBJ databases">
        <title>Bird 10,000 Genomes (B10K) Project - Family phase.</title>
        <authorList>
            <person name="Zhang G."/>
        </authorList>
    </citation>
    <scope>NUCLEOTIDE SEQUENCE [LARGE SCALE GENOMIC DNA]</scope>
    <source>
        <strain evidence="3">B10K-MSB-37135</strain>
        <tissue evidence="3">Heart</tissue>
    </source>
</reference>
<dbReference type="InterPro" id="IPR042185">
    <property type="entry name" value="Serpin_sf_2"/>
</dbReference>
<name>A0A7K4M1Z7_9AVES</name>
<dbReference type="InterPro" id="IPR042178">
    <property type="entry name" value="Serpin_sf_1"/>
</dbReference>
<dbReference type="PROSITE" id="PS00284">
    <property type="entry name" value="SERPIN"/>
    <property type="match status" value="1"/>
</dbReference>
<dbReference type="GO" id="GO:0005615">
    <property type="term" value="C:extracellular space"/>
    <property type="evidence" value="ECO:0007669"/>
    <property type="project" value="InterPro"/>
</dbReference>
<comment type="similarity">
    <text evidence="1">Belongs to the serpin family. Ov-serpin subfamily.</text>
</comment>
<dbReference type="FunFam" id="2.30.39.10:FF:000001">
    <property type="entry name" value="Serpin family B member 2"/>
    <property type="match status" value="1"/>
</dbReference>
<evidence type="ECO:0000259" key="2">
    <source>
        <dbReference type="SMART" id="SM00093"/>
    </source>
</evidence>
<gene>
    <name evidence="3" type="primary">Serpinb14</name>
    <name evidence="3" type="ORF">CRYUND_R05951</name>
</gene>
<dbReference type="InterPro" id="IPR036186">
    <property type="entry name" value="Serpin_sf"/>
</dbReference>
<dbReference type="Gene3D" id="3.30.497.10">
    <property type="entry name" value="Antithrombin, subunit I, domain 2"/>
    <property type="match status" value="1"/>
</dbReference>
<dbReference type="GO" id="GO:0004867">
    <property type="term" value="F:serine-type endopeptidase inhibitor activity"/>
    <property type="evidence" value="ECO:0007669"/>
    <property type="project" value="InterPro"/>
</dbReference>
<evidence type="ECO:0000313" key="3">
    <source>
        <dbReference type="EMBL" id="NWJ10552.1"/>
    </source>
</evidence>
<feature type="non-terminal residue" evidence="3">
    <location>
        <position position="412"/>
    </location>
</feature>
<protein>
    <submittedName>
        <fullName evidence="3">OVAL protein</fullName>
    </submittedName>
</protein>
<comment type="caution">
    <text evidence="3">The sequence shown here is derived from an EMBL/GenBank/DDBJ whole genome shotgun (WGS) entry which is preliminary data.</text>
</comment>
<dbReference type="PANTHER" id="PTHR11461:SF186">
    <property type="entry name" value="SERPIN B4"/>
    <property type="match status" value="1"/>
</dbReference>
<evidence type="ECO:0000256" key="1">
    <source>
        <dbReference type="ARBA" id="ARBA00006426"/>
    </source>
</evidence>
<accession>A0A7K4M1Z7</accession>
<dbReference type="SUPFAM" id="SSF56574">
    <property type="entry name" value="Serpins"/>
    <property type="match status" value="1"/>
</dbReference>
<feature type="non-terminal residue" evidence="3">
    <location>
        <position position="1"/>
    </location>
</feature>
<sequence length="412" mass="45935">FELCLGILPLLHCHCTSVVCSRNASFTMGSIDTATTEFCFDMYKELRVHHGSENIIFGPLTVFSALYVIYMGAKGNTKTQMEKVKLHNIICLFIDSVIQCGTSARLQTSLKDILSEITKPSDNYSLSLANRVYIEETYPVLPEYLQCVKELYKGGVETVSFQTAYDQARELINSWIESQTNGAIRNIFLPGTVNSQSEMVLANAVSFKGMWENVFKDEDTQELPFRVTEQETKPVQMMYQVGSFKVATLAAEKMKILELPYAGGLLSLIVMMPDNIADMERLETTLSPEKLNEWTSPNVMERKTVKVYLPRMKLGGKYNLTSVFMSMGMTDMLSSSANLSGISTAQSLKISEAIHGAYMEIYESGSEMASSTGTQVDAASALEEVRVDHPFVFLIKHIPRNIILLLGKCISP</sequence>
<dbReference type="InterPro" id="IPR023796">
    <property type="entry name" value="Serpin_dom"/>
</dbReference>
<dbReference type="InterPro" id="IPR023795">
    <property type="entry name" value="Serpin_CS"/>
</dbReference>
<dbReference type="EMBL" id="VWPW01030109">
    <property type="protein sequence ID" value="NWJ10552.1"/>
    <property type="molecule type" value="Genomic_DNA"/>
</dbReference>
<proteinExistence type="inferred from homology"/>